<keyword evidence="2" id="KW-0813">Transport</keyword>
<dbReference type="InterPro" id="IPR001188">
    <property type="entry name" value="Sperm_putr-bd"/>
</dbReference>
<evidence type="ECO:0000313" key="6">
    <source>
        <dbReference type="EMBL" id="CDK30394.1"/>
    </source>
</evidence>
<keyword evidence="4" id="KW-0574">Periplasm</keyword>
<dbReference type="KEGG" id="dpb:BABL1_gene_659"/>
<comment type="subcellular location">
    <subcellularLocation>
        <location evidence="1">Periplasm</location>
    </subcellularLocation>
</comment>
<reference evidence="6 7" key="1">
    <citation type="journal article" date="2015" name="Biol. Direct">
        <title>Babela massiliensis, a representative of a widespread bacterial phylum with unusual adaptations to parasitism in amoebae.</title>
        <authorList>
            <person name="Pagnier I."/>
            <person name="Yutin N."/>
            <person name="Croce O."/>
            <person name="Makarova K.S."/>
            <person name="Wolf Y.I."/>
            <person name="Benamar S."/>
            <person name="Raoult D."/>
            <person name="Koonin E.V."/>
            <person name="La Scola B."/>
        </authorList>
    </citation>
    <scope>NUCLEOTIDE SEQUENCE [LARGE SCALE GENOMIC DNA]</scope>
    <source>
        <strain evidence="7">BABL1</strain>
    </source>
</reference>
<dbReference type="RefSeq" id="WP_023791447.1">
    <property type="nucleotide sequence ID" value="NC_023003.1"/>
</dbReference>
<dbReference type="Proteomes" id="UP000018769">
    <property type="component" value="Chromosome I"/>
</dbReference>
<accession>V6DFS6</accession>
<dbReference type="GO" id="GO:0042597">
    <property type="term" value="C:periplasmic space"/>
    <property type="evidence" value="ECO:0007669"/>
    <property type="project" value="UniProtKB-SubCell"/>
</dbReference>
<sequence>MIYNFTYKTILIRISIILLWIAIIFGFLLFPGLIRNSKLDNSINVLAWSGMYDLNYISNFEQKTGIKVRISYYESNEELLVKLRTTKGKGYDLIIPGDYAVHILKNENLLKKLDKSKLEFLPYLNPILLGHYYDKNNEYSLPAEWAVFGLGINKEYFEKHKINIFESWSLVFDNKYNYKIAMANDPLVSIPIASLYLFGDLNDLNIEKLEKIKELLIKQKKYIEAYAEFRPDYYLTSKSAQIAVSSSAYIFRALQSNNTIDFIIPQEGTLVTIENFALPKRTKKENLVYKFLNFLMDPQTVKHHFESEQALFPVTTNVFDQLDLKPNIKKLLTIGKESFNKFHFLRIDKLKAPVNEEYLRELWITIKTT</sequence>
<evidence type="ECO:0000256" key="2">
    <source>
        <dbReference type="ARBA" id="ARBA00022448"/>
    </source>
</evidence>
<dbReference type="GO" id="GO:0015846">
    <property type="term" value="P:polyamine transport"/>
    <property type="evidence" value="ECO:0007669"/>
    <property type="project" value="InterPro"/>
</dbReference>
<dbReference type="PANTHER" id="PTHR30222:SF17">
    <property type="entry name" value="SPERMIDINE_PUTRESCINE-BINDING PERIPLASMIC PROTEIN"/>
    <property type="match status" value="1"/>
</dbReference>
<gene>
    <name evidence="6" type="primary">potD</name>
    <name evidence="6" type="ORF">BABL1_gene_659</name>
</gene>
<dbReference type="EMBL" id="HG793133">
    <property type="protein sequence ID" value="CDK30394.1"/>
    <property type="molecule type" value="Genomic_DNA"/>
</dbReference>
<keyword evidence="7" id="KW-1185">Reference proteome</keyword>
<dbReference type="Gene3D" id="3.40.190.10">
    <property type="entry name" value="Periplasmic binding protein-like II"/>
    <property type="match status" value="2"/>
</dbReference>
<evidence type="ECO:0000256" key="1">
    <source>
        <dbReference type="ARBA" id="ARBA00004418"/>
    </source>
</evidence>
<dbReference type="Pfam" id="PF13416">
    <property type="entry name" value="SBP_bac_8"/>
    <property type="match status" value="1"/>
</dbReference>
<name>V6DFS6_9BACT</name>
<keyword evidence="5" id="KW-1133">Transmembrane helix</keyword>
<dbReference type="GO" id="GO:0019808">
    <property type="term" value="F:polyamine binding"/>
    <property type="evidence" value="ECO:0007669"/>
    <property type="project" value="InterPro"/>
</dbReference>
<dbReference type="PRINTS" id="PR00909">
    <property type="entry name" value="SPERMDNBNDNG"/>
</dbReference>
<keyword evidence="3" id="KW-0732">Signal</keyword>
<proteinExistence type="predicted"/>
<dbReference type="SUPFAM" id="SSF53850">
    <property type="entry name" value="Periplasmic binding protein-like II"/>
    <property type="match status" value="1"/>
</dbReference>
<dbReference type="HOGENOM" id="CLU_026974_1_1_7"/>
<evidence type="ECO:0000256" key="3">
    <source>
        <dbReference type="ARBA" id="ARBA00022729"/>
    </source>
</evidence>
<dbReference type="OrthoDB" id="9769319at2"/>
<keyword evidence="5" id="KW-0472">Membrane</keyword>
<dbReference type="InterPro" id="IPR006059">
    <property type="entry name" value="SBP"/>
</dbReference>
<protein>
    <submittedName>
        <fullName evidence="6">Spermidine/putrescine-binding periplasmic protein</fullName>
    </submittedName>
</protein>
<keyword evidence="5" id="KW-0812">Transmembrane</keyword>
<dbReference type="AlphaFoldDB" id="V6DFS6"/>
<evidence type="ECO:0000313" key="7">
    <source>
        <dbReference type="Proteomes" id="UP000018769"/>
    </source>
</evidence>
<dbReference type="PANTHER" id="PTHR30222">
    <property type="entry name" value="SPERMIDINE/PUTRESCINE-BINDING PERIPLASMIC PROTEIN"/>
    <property type="match status" value="1"/>
</dbReference>
<feature type="transmembrane region" description="Helical" evidence="5">
    <location>
        <begin position="12"/>
        <end position="34"/>
    </location>
</feature>
<dbReference type="eggNOG" id="COG0687">
    <property type="taxonomic scope" value="Bacteria"/>
</dbReference>
<evidence type="ECO:0000256" key="5">
    <source>
        <dbReference type="SAM" id="Phobius"/>
    </source>
</evidence>
<organism evidence="6 7">
    <name type="scientific">Candidatus Babela massiliensis</name>
    <dbReference type="NCBI Taxonomy" id="673862"/>
    <lineage>
        <taxon>Bacteria</taxon>
        <taxon>Candidatus Babelota</taxon>
        <taxon>Candidatus Babeliae</taxon>
        <taxon>Candidatus Babeliales</taxon>
        <taxon>Candidatus Babeliaceae</taxon>
        <taxon>Candidatus Babela</taxon>
    </lineage>
</organism>
<dbReference type="STRING" id="673862.BABL1_gene_659"/>
<evidence type="ECO:0000256" key="4">
    <source>
        <dbReference type="ARBA" id="ARBA00022764"/>
    </source>
</evidence>